<dbReference type="AlphaFoldDB" id="A0A6N8HYX8"/>
<protein>
    <submittedName>
        <fullName evidence="1">Uncharacterized protein</fullName>
    </submittedName>
</protein>
<dbReference type="Proteomes" id="UP000469440">
    <property type="component" value="Unassembled WGS sequence"/>
</dbReference>
<keyword evidence="2" id="KW-1185">Reference proteome</keyword>
<comment type="caution">
    <text evidence="1">The sequence shown here is derived from an EMBL/GenBank/DDBJ whole genome shotgun (WGS) entry which is preliminary data.</text>
</comment>
<dbReference type="RefSeq" id="WP_233452745.1">
    <property type="nucleotide sequence ID" value="NZ_VWXL01000047.1"/>
</dbReference>
<proteinExistence type="predicted"/>
<reference evidence="1 2" key="1">
    <citation type="submission" date="2019-09" db="EMBL/GenBank/DDBJ databases">
        <title>Genome sequence of Clostridium sp. EA1.</title>
        <authorList>
            <person name="Poehlein A."/>
            <person name="Bengelsdorf F.R."/>
            <person name="Daniel R."/>
        </authorList>
    </citation>
    <scope>NUCLEOTIDE SEQUENCE [LARGE SCALE GENOMIC DNA]</scope>
    <source>
        <strain evidence="1 2">EA1</strain>
    </source>
</reference>
<evidence type="ECO:0000313" key="2">
    <source>
        <dbReference type="Proteomes" id="UP000469440"/>
    </source>
</evidence>
<organism evidence="1 2">
    <name type="scientific">Caproicibacter fermentans</name>
    <dbReference type="NCBI Taxonomy" id="2576756"/>
    <lineage>
        <taxon>Bacteria</taxon>
        <taxon>Bacillati</taxon>
        <taxon>Bacillota</taxon>
        <taxon>Clostridia</taxon>
        <taxon>Eubacteriales</taxon>
        <taxon>Acutalibacteraceae</taxon>
        <taxon>Caproicibacter</taxon>
    </lineage>
</organism>
<name>A0A6N8HYX8_9FIRM</name>
<accession>A0A6N8HYX8</accession>
<gene>
    <name evidence="1" type="ORF">CAFE_15030</name>
</gene>
<dbReference type="EMBL" id="VWXL01000047">
    <property type="protein sequence ID" value="MVB10805.1"/>
    <property type="molecule type" value="Genomic_DNA"/>
</dbReference>
<sequence length="55" mass="6163">MEQSNSKKHVINTAALYCGLSRNDNLGSEPTSITDQKNLLKKVARGRLCRSLVFR</sequence>
<evidence type="ECO:0000313" key="1">
    <source>
        <dbReference type="EMBL" id="MVB10805.1"/>
    </source>
</evidence>